<comment type="caution">
    <text evidence="2">The sequence shown here is derived from an EMBL/GenBank/DDBJ whole genome shotgun (WGS) entry which is preliminary data.</text>
</comment>
<evidence type="ECO:0000256" key="1">
    <source>
        <dbReference type="SAM" id="MobiDB-lite"/>
    </source>
</evidence>
<dbReference type="Proteomes" id="UP000179807">
    <property type="component" value="Unassembled WGS sequence"/>
</dbReference>
<feature type="region of interest" description="Disordered" evidence="1">
    <location>
        <begin position="230"/>
        <end position="260"/>
    </location>
</feature>
<keyword evidence="3" id="KW-1185">Reference proteome</keyword>
<dbReference type="VEuPathDB" id="TrichDB:TRFO_28765"/>
<evidence type="ECO:0000313" key="3">
    <source>
        <dbReference type="Proteomes" id="UP000179807"/>
    </source>
</evidence>
<dbReference type="GeneID" id="94841077"/>
<dbReference type="EMBL" id="MLAK01000813">
    <property type="protein sequence ID" value="OHT03918.1"/>
    <property type="molecule type" value="Genomic_DNA"/>
</dbReference>
<feature type="compositionally biased region" description="Polar residues" evidence="1">
    <location>
        <begin position="246"/>
        <end position="260"/>
    </location>
</feature>
<reference evidence="2" key="1">
    <citation type="submission" date="2016-10" db="EMBL/GenBank/DDBJ databases">
        <authorList>
            <person name="Benchimol M."/>
            <person name="Almeida L.G."/>
            <person name="Vasconcelos A.T."/>
            <person name="Perreira-Neves A."/>
            <person name="Rosa I.A."/>
            <person name="Tasca T."/>
            <person name="Bogo M.R."/>
            <person name="de Souza W."/>
        </authorList>
    </citation>
    <scope>NUCLEOTIDE SEQUENCE [LARGE SCALE GENOMIC DNA]</scope>
    <source>
        <strain evidence="2">K</strain>
    </source>
</reference>
<accession>A0A1J4K2F4</accession>
<evidence type="ECO:0000313" key="2">
    <source>
        <dbReference type="EMBL" id="OHT03918.1"/>
    </source>
</evidence>
<gene>
    <name evidence="2" type="ORF">TRFO_28765</name>
</gene>
<dbReference type="RefSeq" id="XP_068357054.1">
    <property type="nucleotide sequence ID" value="XM_068506373.1"/>
</dbReference>
<feature type="compositionally biased region" description="Low complexity" evidence="1">
    <location>
        <begin position="236"/>
        <end position="245"/>
    </location>
</feature>
<name>A0A1J4K2F4_9EUKA</name>
<dbReference type="AlphaFoldDB" id="A0A1J4K2F4"/>
<protein>
    <submittedName>
        <fullName evidence="2">Uncharacterized protein</fullName>
    </submittedName>
</protein>
<sequence length="347" mass="38505">MVNFSKPFIICSRKFKYFILKSLNSFPQIRFHSDSALYQNHLLHSMRFSKFHLIFQSKIYFHFIQNSFIISIQKMFLGDAQPYTKVPVPLSEPDDTAPINLAMRQPSFALLSGRFETKAGKSIVAENESEESANPRVVFDPSRNLPYAASQELSHSSMYNNFDSKKLDIQISRQYIMTAEDSIAESDSELDCSAGMPLSSPIYSSQSNPSSNLLLSNQFNSMSTFNSNITANGDTSSENSLSNSSPETFQNLLSDSQPSNLSDSIPSCSISLADSLSGNSPMGMSNSLSSPFSNSFPGFSMARNKPKDRASQIMMKLQQINAARWESIGYVPSPLKFLASRANVLEA</sequence>
<proteinExistence type="predicted"/>
<organism evidence="2 3">
    <name type="scientific">Tritrichomonas foetus</name>
    <dbReference type="NCBI Taxonomy" id="1144522"/>
    <lineage>
        <taxon>Eukaryota</taxon>
        <taxon>Metamonada</taxon>
        <taxon>Parabasalia</taxon>
        <taxon>Tritrichomonadida</taxon>
        <taxon>Tritrichomonadidae</taxon>
        <taxon>Tritrichomonas</taxon>
    </lineage>
</organism>